<evidence type="ECO:0000313" key="8">
    <source>
        <dbReference type="Proteomes" id="UP000199614"/>
    </source>
</evidence>
<organism evidence="7 8">
    <name type="scientific">Pseudonocardia ammonioxydans</name>
    <dbReference type="NCBI Taxonomy" id="260086"/>
    <lineage>
        <taxon>Bacteria</taxon>
        <taxon>Bacillati</taxon>
        <taxon>Actinomycetota</taxon>
        <taxon>Actinomycetes</taxon>
        <taxon>Pseudonocardiales</taxon>
        <taxon>Pseudonocardiaceae</taxon>
        <taxon>Pseudonocardia</taxon>
    </lineage>
</organism>
<evidence type="ECO:0000256" key="3">
    <source>
        <dbReference type="ARBA" id="ARBA00022827"/>
    </source>
</evidence>
<gene>
    <name evidence="7" type="ORF">SAMN05216207_100789</name>
</gene>
<dbReference type="GO" id="GO:0005737">
    <property type="term" value="C:cytoplasm"/>
    <property type="evidence" value="ECO:0007669"/>
    <property type="project" value="TreeGrafter"/>
</dbReference>
<accession>A0A1I4W061</accession>
<dbReference type="GO" id="GO:0016651">
    <property type="term" value="F:oxidoreductase activity, acting on NAD(P)H"/>
    <property type="evidence" value="ECO:0007669"/>
    <property type="project" value="TreeGrafter"/>
</dbReference>
<comment type="cofactor">
    <cofactor evidence="1">
        <name>FAD</name>
        <dbReference type="ChEBI" id="CHEBI:57692"/>
    </cofactor>
</comment>
<dbReference type="Pfam" id="PF14759">
    <property type="entry name" value="Reductase_C"/>
    <property type="match status" value="1"/>
</dbReference>
<dbReference type="Proteomes" id="UP000199614">
    <property type="component" value="Unassembled WGS sequence"/>
</dbReference>
<protein>
    <submittedName>
        <fullName evidence="7">NADPH-dependent 2,4-dienoyl-CoA reductase, sulfur reductase</fullName>
    </submittedName>
</protein>
<dbReference type="PANTHER" id="PTHR43557:SF2">
    <property type="entry name" value="RIESKE DOMAIN-CONTAINING PROTEIN-RELATED"/>
    <property type="match status" value="1"/>
</dbReference>
<keyword evidence="3" id="KW-0274">FAD</keyword>
<dbReference type="Gene3D" id="3.30.390.30">
    <property type="match status" value="1"/>
</dbReference>
<evidence type="ECO:0000313" key="7">
    <source>
        <dbReference type="EMBL" id="SFN06677.1"/>
    </source>
</evidence>
<dbReference type="InterPro" id="IPR036188">
    <property type="entry name" value="FAD/NAD-bd_sf"/>
</dbReference>
<dbReference type="AlphaFoldDB" id="A0A1I4W061"/>
<dbReference type="RefSeq" id="WP_093340348.1">
    <property type="nucleotide sequence ID" value="NZ_FOUY01000007.1"/>
</dbReference>
<dbReference type="EMBL" id="FOUY01000007">
    <property type="protein sequence ID" value="SFN06677.1"/>
    <property type="molecule type" value="Genomic_DNA"/>
</dbReference>
<sequence>MSEPEHVLVIGAGLGGLRTVQGLRRSGFTGRISLVGAEEPPAYDRPPLSKQYLAGEWDRERIGLVADDEFDGLGVRTHFGRSAVALRPGGDTHEVELDDGSTLHADAIVLAVGVAPRRLSGQPDSAHLLRTVEDSTALRGTFDGASSLLVVGAGFIGAEVASTAVARGLRVTVLEADAVPMARVLGSRVGALAGRLISDGGADLRCGVSVSALTGSGATLSDGSTVDADAILVGVGARLDLDWLTTTGLDLAGGIPCDERGRVEGLAGVWAVGDAAAWTDPRYGDRPRHEHWTSATDQAAAVAADIAGAQPPPESVPYFWSDQFGLKIQLIGRPELADGLLALHGEGFDDGGDTGGEIKGTTIGYLRGDELVAVVGFGAARRIARYRKPLADRADRDTVLEFRDSLT</sequence>
<dbReference type="STRING" id="260086.SAMN05216207_100789"/>
<dbReference type="Pfam" id="PF07992">
    <property type="entry name" value="Pyr_redox_2"/>
    <property type="match status" value="1"/>
</dbReference>
<feature type="domain" description="FAD/NAD(P)-binding" evidence="5">
    <location>
        <begin position="6"/>
        <end position="299"/>
    </location>
</feature>
<evidence type="ECO:0000256" key="1">
    <source>
        <dbReference type="ARBA" id="ARBA00001974"/>
    </source>
</evidence>
<dbReference type="InterPro" id="IPR050446">
    <property type="entry name" value="FAD-oxidoreductase/Apoptosis"/>
</dbReference>
<dbReference type="SUPFAM" id="SSF55424">
    <property type="entry name" value="FAD/NAD-linked reductases, dimerisation (C-terminal) domain"/>
    <property type="match status" value="1"/>
</dbReference>
<keyword evidence="4" id="KW-0560">Oxidoreductase</keyword>
<keyword evidence="2" id="KW-0285">Flavoprotein</keyword>
<keyword evidence="8" id="KW-1185">Reference proteome</keyword>
<name>A0A1I4W061_PSUAM</name>
<dbReference type="PRINTS" id="PR00411">
    <property type="entry name" value="PNDRDTASEI"/>
</dbReference>
<evidence type="ECO:0000256" key="4">
    <source>
        <dbReference type="ARBA" id="ARBA00023002"/>
    </source>
</evidence>
<evidence type="ECO:0000256" key="2">
    <source>
        <dbReference type="ARBA" id="ARBA00022630"/>
    </source>
</evidence>
<reference evidence="7 8" key="1">
    <citation type="submission" date="2016-10" db="EMBL/GenBank/DDBJ databases">
        <authorList>
            <person name="de Groot N.N."/>
        </authorList>
    </citation>
    <scope>NUCLEOTIDE SEQUENCE [LARGE SCALE GENOMIC DNA]</scope>
    <source>
        <strain evidence="7 8">CGMCC 4.1877</strain>
    </source>
</reference>
<dbReference type="PRINTS" id="PR00368">
    <property type="entry name" value="FADPNR"/>
</dbReference>
<dbReference type="Gene3D" id="3.50.50.60">
    <property type="entry name" value="FAD/NAD(P)-binding domain"/>
    <property type="match status" value="2"/>
</dbReference>
<dbReference type="OrthoDB" id="4475657at2"/>
<dbReference type="InterPro" id="IPR023753">
    <property type="entry name" value="FAD/NAD-binding_dom"/>
</dbReference>
<evidence type="ECO:0000259" key="6">
    <source>
        <dbReference type="Pfam" id="PF14759"/>
    </source>
</evidence>
<dbReference type="SUPFAM" id="SSF51905">
    <property type="entry name" value="FAD/NAD(P)-binding domain"/>
    <property type="match status" value="2"/>
</dbReference>
<proteinExistence type="predicted"/>
<feature type="domain" description="Reductase C-terminal" evidence="6">
    <location>
        <begin position="318"/>
        <end position="395"/>
    </location>
</feature>
<dbReference type="PANTHER" id="PTHR43557">
    <property type="entry name" value="APOPTOSIS-INDUCING FACTOR 1"/>
    <property type="match status" value="1"/>
</dbReference>
<evidence type="ECO:0000259" key="5">
    <source>
        <dbReference type="Pfam" id="PF07992"/>
    </source>
</evidence>
<dbReference type="InterPro" id="IPR016156">
    <property type="entry name" value="FAD/NAD-linked_Rdtase_dimer_sf"/>
</dbReference>
<dbReference type="InterPro" id="IPR028202">
    <property type="entry name" value="Reductase_C"/>
</dbReference>